<evidence type="ECO:0000313" key="1">
    <source>
        <dbReference type="EMBL" id="KJA23042.1"/>
    </source>
</evidence>
<dbReference type="AlphaFoldDB" id="A0A0D2L7E5"/>
<gene>
    <name evidence="1" type="ORF">HYPSUDRAFT_86929</name>
</gene>
<evidence type="ECO:0008006" key="3">
    <source>
        <dbReference type="Google" id="ProtNLM"/>
    </source>
</evidence>
<reference evidence="2" key="1">
    <citation type="submission" date="2014-04" db="EMBL/GenBank/DDBJ databases">
        <title>Evolutionary Origins and Diversification of the Mycorrhizal Mutualists.</title>
        <authorList>
            <consortium name="DOE Joint Genome Institute"/>
            <consortium name="Mycorrhizal Genomics Consortium"/>
            <person name="Kohler A."/>
            <person name="Kuo A."/>
            <person name="Nagy L.G."/>
            <person name="Floudas D."/>
            <person name="Copeland A."/>
            <person name="Barry K.W."/>
            <person name="Cichocki N."/>
            <person name="Veneault-Fourrey C."/>
            <person name="LaButti K."/>
            <person name="Lindquist E.A."/>
            <person name="Lipzen A."/>
            <person name="Lundell T."/>
            <person name="Morin E."/>
            <person name="Murat C."/>
            <person name="Riley R."/>
            <person name="Ohm R."/>
            <person name="Sun H."/>
            <person name="Tunlid A."/>
            <person name="Henrissat B."/>
            <person name="Grigoriev I.V."/>
            <person name="Hibbett D.S."/>
            <person name="Martin F."/>
        </authorList>
    </citation>
    <scope>NUCLEOTIDE SEQUENCE [LARGE SCALE GENOMIC DNA]</scope>
    <source>
        <strain evidence="2">FD-334 SS-4</strain>
    </source>
</reference>
<dbReference type="EMBL" id="KN817545">
    <property type="protein sequence ID" value="KJA23042.1"/>
    <property type="molecule type" value="Genomic_DNA"/>
</dbReference>
<name>A0A0D2L7E5_HYPSF</name>
<evidence type="ECO:0000313" key="2">
    <source>
        <dbReference type="Proteomes" id="UP000054270"/>
    </source>
</evidence>
<dbReference type="Gene3D" id="3.30.70.100">
    <property type="match status" value="1"/>
</dbReference>
<sequence>MHYVQIISFASTDEFLTTDHLKRPAVEFLSRMNGCLGVWYGRAVYNGNHAVIVCYWQRRKAKIEMEMHKHYPKFLASLPTPMLDSVRNEIIAFREFPEAALNAPVTTITNHRLKEKPPKQNVDTIFKQGDPLDLALDRISRTDLPSPIFWGLIGDGSEERLTMVGRHSFSHYRTYHETVTKTLVETLANNAVAVEKHLSTIVETETLHVALVQICFVKSTITT</sequence>
<proteinExistence type="predicted"/>
<keyword evidence="2" id="KW-1185">Reference proteome</keyword>
<dbReference type="Proteomes" id="UP000054270">
    <property type="component" value="Unassembled WGS sequence"/>
</dbReference>
<accession>A0A0D2L7E5</accession>
<protein>
    <recommendedName>
        <fullName evidence="3">ABM domain-containing protein</fullName>
    </recommendedName>
</protein>
<organism evidence="1 2">
    <name type="scientific">Hypholoma sublateritium (strain FD-334 SS-4)</name>
    <dbReference type="NCBI Taxonomy" id="945553"/>
    <lineage>
        <taxon>Eukaryota</taxon>
        <taxon>Fungi</taxon>
        <taxon>Dikarya</taxon>
        <taxon>Basidiomycota</taxon>
        <taxon>Agaricomycotina</taxon>
        <taxon>Agaricomycetes</taxon>
        <taxon>Agaricomycetidae</taxon>
        <taxon>Agaricales</taxon>
        <taxon>Agaricineae</taxon>
        <taxon>Strophariaceae</taxon>
        <taxon>Hypholoma</taxon>
    </lineage>
</organism>